<evidence type="ECO:0000313" key="4">
    <source>
        <dbReference type="EMBL" id="TFD68063.1"/>
    </source>
</evidence>
<dbReference type="GO" id="GO:0006465">
    <property type="term" value="P:signal peptide processing"/>
    <property type="evidence" value="ECO:0007669"/>
    <property type="project" value="UniProtKB-UniRule"/>
</dbReference>
<dbReference type="CDD" id="cd06530">
    <property type="entry name" value="S26_SPase_I"/>
    <property type="match status" value="1"/>
</dbReference>
<keyword evidence="3" id="KW-1133">Transmembrane helix</keyword>
<dbReference type="NCBIfam" id="TIGR02228">
    <property type="entry name" value="sigpep_I_arch"/>
    <property type="match status" value="1"/>
</dbReference>
<proteinExistence type="predicted"/>
<dbReference type="GO" id="GO:0004252">
    <property type="term" value="F:serine-type endopeptidase activity"/>
    <property type="evidence" value="ECO:0007669"/>
    <property type="project" value="UniProtKB-UniRule"/>
</dbReference>
<feature type="transmembrane region" description="Helical" evidence="3">
    <location>
        <begin position="12"/>
        <end position="40"/>
    </location>
</feature>
<evidence type="ECO:0000313" key="5">
    <source>
        <dbReference type="Proteomes" id="UP000298154"/>
    </source>
</evidence>
<protein>
    <recommendedName>
        <fullName evidence="1">Signal peptidase I</fullName>
        <ecNumber evidence="1">3.4.21.89</ecNumber>
    </recommendedName>
</protein>
<dbReference type="RefSeq" id="WP_134555017.1">
    <property type="nucleotide sequence ID" value="NZ_SOHK01000007.1"/>
</dbReference>
<keyword evidence="3" id="KW-0812">Transmembrane</keyword>
<feature type="transmembrane region" description="Helical" evidence="3">
    <location>
        <begin position="139"/>
        <end position="156"/>
    </location>
</feature>
<dbReference type="InterPro" id="IPR019533">
    <property type="entry name" value="Peptidase_S26"/>
</dbReference>
<feature type="compositionally biased region" description="Basic and acidic residues" evidence="2">
    <location>
        <begin position="171"/>
        <end position="183"/>
    </location>
</feature>
<dbReference type="GO" id="GO:0009003">
    <property type="term" value="F:signal peptidase activity"/>
    <property type="evidence" value="ECO:0007669"/>
    <property type="project" value="UniProtKB-EC"/>
</dbReference>
<organism evidence="4 5">
    <name type="scientific">Cryobacterium ruanii</name>
    <dbReference type="NCBI Taxonomy" id="1259197"/>
    <lineage>
        <taxon>Bacteria</taxon>
        <taxon>Bacillati</taxon>
        <taxon>Actinomycetota</taxon>
        <taxon>Actinomycetes</taxon>
        <taxon>Micrococcales</taxon>
        <taxon>Microbacteriaceae</taxon>
        <taxon>Cryobacterium</taxon>
    </lineage>
</organism>
<keyword evidence="3" id="KW-0472">Membrane</keyword>
<accession>A0A4R9AQJ0</accession>
<feature type="transmembrane region" description="Helical" evidence="3">
    <location>
        <begin position="206"/>
        <end position="227"/>
    </location>
</feature>
<reference evidence="4 5" key="1">
    <citation type="submission" date="2019-03" db="EMBL/GenBank/DDBJ databases">
        <title>Genomics of glacier-inhabiting Cryobacterium strains.</title>
        <authorList>
            <person name="Liu Q."/>
            <person name="Xin Y.-H."/>
        </authorList>
    </citation>
    <scope>NUCLEOTIDE SEQUENCE [LARGE SCALE GENOMIC DNA]</scope>
    <source>
        <strain evidence="4 5">Sr36</strain>
    </source>
</reference>
<gene>
    <name evidence="4" type="ORF">E3T47_05645</name>
</gene>
<keyword evidence="4" id="KW-0378">Hydrolase</keyword>
<dbReference type="Proteomes" id="UP000298154">
    <property type="component" value="Unassembled WGS sequence"/>
</dbReference>
<name>A0A4R9AQJ0_9MICO</name>
<evidence type="ECO:0000256" key="1">
    <source>
        <dbReference type="NCBIfam" id="TIGR02228"/>
    </source>
</evidence>
<dbReference type="EC" id="3.4.21.89" evidence="1"/>
<comment type="caution">
    <text evidence="4">The sequence shown here is derived from an EMBL/GenBank/DDBJ whole genome shotgun (WGS) entry which is preliminary data.</text>
</comment>
<dbReference type="InterPro" id="IPR001733">
    <property type="entry name" value="Peptidase_S26B"/>
</dbReference>
<feature type="region of interest" description="Disordered" evidence="2">
    <location>
        <begin position="162"/>
        <end position="203"/>
    </location>
</feature>
<evidence type="ECO:0000256" key="3">
    <source>
        <dbReference type="SAM" id="Phobius"/>
    </source>
</evidence>
<dbReference type="OrthoDB" id="3790724at2"/>
<keyword evidence="5" id="KW-1185">Reference proteome</keyword>
<dbReference type="EMBL" id="SOHK01000007">
    <property type="protein sequence ID" value="TFD68063.1"/>
    <property type="molecule type" value="Genomic_DNA"/>
</dbReference>
<dbReference type="AlphaFoldDB" id="A0A4R9AQJ0"/>
<evidence type="ECO:0000256" key="2">
    <source>
        <dbReference type="SAM" id="MobiDB-lite"/>
    </source>
</evidence>
<dbReference type="GO" id="GO:0016020">
    <property type="term" value="C:membrane"/>
    <property type="evidence" value="ECO:0007669"/>
    <property type="project" value="UniProtKB-UniRule"/>
</dbReference>
<sequence>MIKITRISQEIVLTLGAILGVICILAALAAVFFGVTPLIFRSGSMSPEIHTGALALALKVPASEIRVSDVVSAVNPQGTRVTHRVTAVSPEANGTVALTMQGDANEVVDPEPYLVAQADRVIWHLDGLGFVVQEVQKPPYVFAIGLLAGALLVMSVRSSRVARPAADQDTETDRADAGVRVIDEPPANSLDDTETDTAPGRRRKRAVVASTALVLAAAVAAGTLVGGHPLDTMALFTDQTGAVSASLASSLGVPFQPTNVTCSGTGTGGKDMTISWTVAATTPNAGYSIEGGPTANPTQTTSAGVVTVVFPSSAMTATTYTLIVSAIHFTNWPASASSKTVSVTQPKGKVHC</sequence>